<comment type="caution">
    <text evidence="12">The sequence shown here is derived from an EMBL/GenBank/DDBJ whole genome shotgun (WGS) entry which is preliminary data.</text>
</comment>
<dbReference type="InterPro" id="IPR015800">
    <property type="entry name" value="Cu_amine_oxidase_N2"/>
</dbReference>
<dbReference type="SUPFAM" id="SSF54416">
    <property type="entry name" value="Amine oxidase N-terminal region"/>
    <property type="match status" value="2"/>
</dbReference>
<evidence type="ECO:0000259" key="11">
    <source>
        <dbReference type="Pfam" id="PF02728"/>
    </source>
</evidence>
<feature type="domain" description="Copper amine oxidase catalytic" evidence="9">
    <location>
        <begin position="218"/>
        <end position="642"/>
    </location>
</feature>
<dbReference type="Gene3D" id="3.10.450.40">
    <property type="match status" value="2"/>
</dbReference>
<dbReference type="Pfam" id="PF02728">
    <property type="entry name" value="Cu_amine_oxidN3"/>
    <property type="match status" value="1"/>
</dbReference>
<dbReference type="Gene3D" id="2.70.98.20">
    <property type="entry name" value="Copper amine oxidase, catalytic domain"/>
    <property type="match status" value="1"/>
</dbReference>
<name>A0A7Y9TF42_9BACT</name>
<dbReference type="RefSeq" id="WP_179486938.1">
    <property type="nucleotide sequence ID" value="NZ_JACCCW010000001.1"/>
</dbReference>
<dbReference type="EC" id="1.4.3.-" evidence="8"/>
<keyword evidence="3 6" id="KW-0801">TPQ</keyword>
<evidence type="ECO:0000256" key="8">
    <source>
        <dbReference type="RuleBase" id="RU000672"/>
    </source>
</evidence>
<feature type="active site" description="Schiff-base intermediate with substrate; via topaquinone" evidence="6">
    <location>
        <position position="380"/>
    </location>
</feature>
<dbReference type="InterPro" id="IPR015798">
    <property type="entry name" value="Cu_amine_oxidase_C"/>
</dbReference>
<dbReference type="Proteomes" id="UP000589520">
    <property type="component" value="Unassembled WGS sequence"/>
</dbReference>
<evidence type="ECO:0000313" key="12">
    <source>
        <dbReference type="EMBL" id="NYF77934.1"/>
    </source>
</evidence>
<dbReference type="InterPro" id="IPR000269">
    <property type="entry name" value="Cu_amine_oxidase"/>
</dbReference>
<dbReference type="InterPro" id="IPR015802">
    <property type="entry name" value="Cu_amine_oxidase_N3"/>
</dbReference>
<dbReference type="InterPro" id="IPR049948">
    <property type="entry name" value="Cu_Am_ox_TPQ-bd"/>
</dbReference>
<accession>A0A7Y9TF42</accession>
<dbReference type="InterPro" id="IPR016182">
    <property type="entry name" value="Cu_amine_oxidase_N-reg"/>
</dbReference>
<dbReference type="GO" id="GO:0005507">
    <property type="term" value="F:copper ion binding"/>
    <property type="evidence" value="ECO:0007669"/>
    <property type="project" value="InterPro"/>
</dbReference>
<evidence type="ECO:0000256" key="1">
    <source>
        <dbReference type="ARBA" id="ARBA00007983"/>
    </source>
</evidence>
<keyword evidence="13" id="KW-1185">Reference proteome</keyword>
<dbReference type="GO" id="GO:0009308">
    <property type="term" value="P:amine metabolic process"/>
    <property type="evidence" value="ECO:0007669"/>
    <property type="project" value="UniProtKB-UniRule"/>
</dbReference>
<dbReference type="GO" id="GO:0008131">
    <property type="term" value="F:primary methylamine oxidase activity"/>
    <property type="evidence" value="ECO:0007669"/>
    <property type="project" value="InterPro"/>
</dbReference>
<dbReference type="PANTHER" id="PTHR10638">
    <property type="entry name" value="COPPER AMINE OXIDASE"/>
    <property type="match status" value="1"/>
</dbReference>
<proteinExistence type="inferred from homology"/>
<comment type="cofactor">
    <cofactor evidence="8">
        <name>Cu cation</name>
        <dbReference type="ChEBI" id="CHEBI:23378"/>
    </cofactor>
    <text evidence="8">Contains 1 topaquinone per subunit.</text>
</comment>
<feature type="active site" description="Proton acceptor" evidence="6">
    <location>
        <position position="294"/>
    </location>
</feature>
<dbReference type="AlphaFoldDB" id="A0A7Y9TF42"/>
<evidence type="ECO:0000256" key="6">
    <source>
        <dbReference type="PIRSR" id="PIRSR600269-50"/>
    </source>
</evidence>
<protein>
    <recommendedName>
        <fullName evidence="8">Amine oxidase</fullName>
        <ecNumber evidence="8">1.4.3.-</ecNumber>
    </recommendedName>
</protein>
<comment type="PTM">
    <text evidence="7 8">Topaquinone (TPQ) is generated by copper-dependent autoxidation of a specific tyrosyl residue.</text>
</comment>
<dbReference type="PROSITE" id="PS01164">
    <property type="entry name" value="COPPER_AMINE_OXID_1"/>
    <property type="match status" value="1"/>
</dbReference>
<dbReference type="Pfam" id="PF01179">
    <property type="entry name" value="Cu_amine_oxid"/>
    <property type="match status" value="1"/>
</dbReference>
<feature type="domain" description="Copper amine oxidase N2-terminal" evidence="10">
    <location>
        <begin position="6"/>
        <end position="85"/>
    </location>
</feature>
<dbReference type="Pfam" id="PF02727">
    <property type="entry name" value="Cu_amine_oxidN2"/>
    <property type="match status" value="1"/>
</dbReference>
<evidence type="ECO:0000256" key="2">
    <source>
        <dbReference type="ARBA" id="ARBA00022723"/>
    </source>
</evidence>
<evidence type="ECO:0000256" key="4">
    <source>
        <dbReference type="ARBA" id="ARBA00023002"/>
    </source>
</evidence>
<comment type="similarity">
    <text evidence="1 8">Belongs to the copper/topaquinone oxidase family.</text>
</comment>
<evidence type="ECO:0000313" key="13">
    <source>
        <dbReference type="Proteomes" id="UP000589520"/>
    </source>
</evidence>
<dbReference type="EMBL" id="JACCCW010000001">
    <property type="protein sequence ID" value="NYF77934.1"/>
    <property type="molecule type" value="Genomic_DNA"/>
</dbReference>
<dbReference type="InterPro" id="IPR036460">
    <property type="entry name" value="Cu_amine_oxidase_C_sf"/>
</dbReference>
<dbReference type="GO" id="GO:0048038">
    <property type="term" value="F:quinone binding"/>
    <property type="evidence" value="ECO:0007669"/>
    <property type="project" value="InterPro"/>
</dbReference>
<reference evidence="12 13" key="1">
    <citation type="submission" date="2020-07" db="EMBL/GenBank/DDBJ databases">
        <title>Genomic Encyclopedia of Type Strains, Phase IV (KMG-V): Genome sequencing to study the core and pangenomes of soil and plant-associated prokaryotes.</title>
        <authorList>
            <person name="Whitman W."/>
        </authorList>
    </citation>
    <scope>NUCLEOTIDE SEQUENCE [LARGE SCALE GENOMIC DNA]</scope>
    <source>
        <strain evidence="12 13">X4EP2</strain>
    </source>
</reference>
<evidence type="ECO:0000256" key="3">
    <source>
        <dbReference type="ARBA" id="ARBA00022772"/>
    </source>
</evidence>
<organism evidence="12 13">
    <name type="scientific">Granulicella arctica</name>
    <dbReference type="NCBI Taxonomy" id="940613"/>
    <lineage>
        <taxon>Bacteria</taxon>
        <taxon>Pseudomonadati</taxon>
        <taxon>Acidobacteriota</taxon>
        <taxon>Terriglobia</taxon>
        <taxon>Terriglobales</taxon>
        <taxon>Acidobacteriaceae</taxon>
        <taxon>Granulicella</taxon>
    </lineage>
</organism>
<evidence type="ECO:0000259" key="10">
    <source>
        <dbReference type="Pfam" id="PF02727"/>
    </source>
</evidence>
<keyword evidence="2 8" id="KW-0479">Metal-binding</keyword>
<dbReference type="SUPFAM" id="SSF49998">
    <property type="entry name" value="Amine oxidase catalytic domain"/>
    <property type="match status" value="1"/>
</dbReference>
<evidence type="ECO:0000256" key="7">
    <source>
        <dbReference type="PIRSR" id="PIRSR600269-51"/>
    </source>
</evidence>
<keyword evidence="5 8" id="KW-0186">Copper</keyword>
<sequence>MPSVHHPLDALTPQEYWTIYQTLRSEGHVHEKTLFASVLLHEPDKQAVLQWTPDSPIDRKADVVLLDEGKSYAAIVDITSKKVDDFHALKGEHAPYTDTEEHEVGEAIKHDPRIIEALKKRGITDLRHVECYPEPAGYIALPEQKDPEDRIAWGGCADSEGAISGSWDREVSGLFFVADMKTKKVLRVSDFGSVPRTPTTGIYDEVGGEALPGTKPITVMQTEGPSFTIDKGLVSWQNWRFRFRLDPRQGPVLSTVGIEDNGKLRSVMYEGALSEMYVPYQDPEETWNSHVFIDGGEYFMNTGLGLIKPLIAGVDCPDYATFFSGFFYKEDGSPFERPQLACLFERTKGDPAWRHSDPNGVFGRPTRELVLRTVATVGNYDYVLDWRFGQDGVITGAVGATGILEVKPVSDTDVSKGMSDGLADKNAPGGPVEFGHLVAPGTDAVNHDHFFSFRLDLDVDGPKNSFMADKLVQYKIPSNKTDYGRHVIWAMKPTMPMTESEAKMDISLQHPSMWRFVSSDTKGPQGYPTSYEIMAGQTGTSLLPSDEWPQKRAGFSEHQLWVTPYEPTERFAAGTYVSGSRGTDGVAIWTKKNRSIMDTDIVAWYTVGFHHTPRTEDWPQMPIMWHEFQIRPFDFFTKNPALDLPMKP</sequence>
<evidence type="ECO:0000259" key="9">
    <source>
        <dbReference type="Pfam" id="PF01179"/>
    </source>
</evidence>
<feature type="modified residue" description="2',4',5'-topaquinone" evidence="7">
    <location>
        <position position="380"/>
    </location>
</feature>
<evidence type="ECO:0000256" key="5">
    <source>
        <dbReference type="ARBA" id="ARBA00023008"/>
    </source>
</evidence>
<gene>
    <name evidence="12" type="ORF">HDF17_000221</name>
</gene>
<feature type="domain" description="Copper amine oxidase N3-terminal" evidence="11">
    <location>
        <begin position="99"/>
        <end position="190"/>
    </location>
</feature>
<keyword evidence="4 8" id="KW-0560">Oxidoreductase</keyword>